<accession>A0A518BZD6</accession>
<comment type="catalytic activity">
    <reaction evidence="9">
        <text>N-terminal S-1,2-diacyl-sn-glyceryl-L-cysteinyl-[lipoprotein] + a glycerophospholipid = N-acyl-S-1,2-diacyl-sn-glyceryl-L-cysteinyl-[lipoprotein] + a 2-acyl-sn-glycero-3-phospholipid + H(+)</text>
        <dbReference type="Rhea" id="RHEA:48228"/>
        <dbReference type="Rhea" id="RHEA-COMP:14681"/>
        <dbReference type="Rhea" id="RHEA-COMP:14684"/>
        <dbReference type="ChEBI" id="CHEBI:15378"/>
        <dbReference type="ChEBI" id="CHEBI:136912"/>
        <dbReference type="ChEBI" id="CHEBI:140656"/>
        <dbReference type="ChEBI" id="CHEBI:140657"/>
        <dbReference type="ChEBI" id="CHEBI:140660"/>
        <dbReference type="EC" id="2.3.1.269"/>
    </reaction>
</comment>
<feature type="transmembrane region" description="Helical" evidence="9">
    <location>
        <begin position="167"/>
        <end position="188"/>
    </location>
</feature>
<dbReference type="SUPFAM" id="SSF56317">
    <property type="entry name" value="Carbon-nitrogen hydrolase"/>
    <property type="match status" value="1"/>
</dbReference>
<comment type="similarity">
    <text evidence="2 9">Belongs to the CN hydrolase family. Apolipoprotein N-acyltransferase subfamily.</text>
</comment>
<dbReference type="InterPro" id="IPR004563">
    <property type="entry name" value="Apolipo_AcylTrfase"/>
</dbReference>
<dbReference type="PANTHER" id="PTHR38686:SF1">
    <property type="entry name" value="APOLIPOPROTEIN N-ACYLTRANSFERASE"/>
    <property type="match status" value="1"/>
</dbReference>
<gene>
    <name evidence="9 11" type="primary">lnt</name>
    <name evidence="11" type="ORF">Pan265_21900</name>
</gene>
<dbReference type="InterPro" id="IPR045378">
    <property type="entry name" value="LNT_N"/>
</dbReference>
<feature type="transmembrane region" description="Helical" evidence="9">
    <location>
        <begin position="209"/>
        <end position="227"/>
    </location>
</feature>
<dbReference type="UniPathway" id="UPA00666"/>
<comment type="subcellular location">
    <subcellularLocation>
        <location evidence="1 9">Cell membrane</location>
        <topology evidence="1 9">Multi-pass membrane protein</topology>
    </subcellularLocation>
</comment>
<feature type="transmembrane region" description="Helical" evidence="9">
    <location>
        <begin position="16"/>
        <end position="33"/>
    </location>
</feature>
<dbReference type="Proteomes" id="UP000320386">
    <property type="component" value="Chromosome"/>
</dbReference>
<dbReference type="GO" id="GO:0005886">
    <property type="term" value="C:plasma membrane"/>
    <property type="evidence" value="ECO:0007669"/>
    <property type="project" value="UniProtKB-SubCell"/>
</dbReference>
<dbReference type="EC" id="2.3.1.269" evidence="9"/>
<dbReference type="Gene3D" id="3.60.110.10">
    <property type="entry name" value="Carbon-nitrogen hydrolase"/>
    <property type="match status" value="1"/>
</dbReference>
<dbReference type="GO" id="GO:0042158">
    <property type="term" value="P:lipoprotein biosynthetic process"/>
    <property type="evidence" value="ECO:0007669"/>
    <property type="project" value="UniProtKB-UniRule"/>
</dbReference>
<evidence type="ECO:0000259" key="10">
    <source>
        <dbReference type="PROSITE" id="PS50263"/>
    </source>
</evidence>
<evidence type="ECO:0000256" key="4">
    <source>
        <dbReference type="ARBA" id="ARBA00022679"/>
    </source>
</evidence>
<dbReference type="OrthoDB" id="9804277at2"/>
<dbReference type="PROSITE" id="PS50263">
    <property type="entry name" value="CN_HYDROLASE"/>
    <property type="match status" value="1"/>
</dbReference>
<dbReference type="AlphaFoldDB" id="A0A518BZD6"/>
<proteinExistence type="inferred from homology"/>
<reference evidence="11 12" key="1">
    <citation type="submission" date="2019-02" db="EMBL/GenBank/DDBJ databases">
        <title>Deep-cultivation of Planctomycetes and their phenomic and genomic characterization uncovers novel biology.</title>
        <authorList>
            <person name="Wiegand S."/>
            <person name="Jogler M."/>
            <person name="Boedeker C."/>
            <person name="Pinto D."/>
            <person name="Vollmers J."/>
            <person name="Rivas-Marin E."/>
            <person name="Kohn T."/>
            <person name="Peeters S.H."/>
            <person name="Heuer A."/>
            <person name="Rast P."/>
            <person name="Oberbeckmann S."/>
            <person name="Bunk B."/>
            <person name="Jeske O."/>
            <person name="Meyerdierks A."/>
            <person name="Storesund J.E."/>
            <person name="Kallscheuer N."/>
            <person name="Luecker S."/>
            <person name="Lage O.M."/>
            <person name="Pohl T."/>
            <person name="Merkel B.J."/>
            <person name="Hornburger P."/>
            <person name="Mueller R.-W."/>
            <person name="Bruemmer F."/>
            <person name="Labrenz M."/>
            <person name="Spormann A.M."/>
            <person name="Op den Camp H."/>
            <person name="Overmann J."/>
            <person name="Amann R."/>
            <person name="Jetten M.S.M."/>
            <person name="Mascher T."/>
            <person name="Medema M.H."/>
            <person name="Devos D.P."/>
            <person name="Kaster A.-K."/>
            <person name="Ovreas L."/>
            <person name="Rohde M."/>
            <person name="Galperin M.Y."/>
            <person name="Jogler C."/>
        </authorList>
    </citation>
    <scope>NUCLEOTIDE SEQUENCE [LARGE SCALE GENOMIC DNA]</scope>
    <source>
        <strain evidence="11 12">Pan265</strain>
    </source>
</reference>
<evidence type="ECO:0000256" key="8">
    <source>
        <dbReference type="ARBA" id="ARBA00023315"/>
    </source>
</evidence>
<dbReference type="CDD" id="cd07571">
    <property type="entry name" value="ALP_N-acyl_transferase"/>
    <property type="match status" value="1"/>
</dbReference>
<keyword evidence="5 9" id="KW-0812">Transmembrane</keyword>
<feature type="transmembrane region" description="Helical" evidence="9">
    <location>
        <begin position="120"/>
        <end position="147"/>
    </location>
</feature>
<keyword evidence="3 9" id="KW-1003">Cell membrane</keyword>
<keyword evidence="8 9" id="KW-0012">Acyltransferase</keyword>
<dbReference type="Pfam" id="PF00795">
    <property type="entry name" value="CN_hydrolase"/>
    <property type="match status" value="1"/>
</dbReference>
<sequence>MRKVVKPPVVLGPPKLLGHVVALLLSAVLLGVIYPSTGWWWLAYVALVPGALLARHAESLWRLVWVSVPVFWVWWVVMLWWLVPVTLGGTMAASLILSLFTTLGWVLIRRLTLHGRLSLTVAVPVVWVLVELLRTRMPFGGFAWFLLGHSQGPWLPEHSASLIQTASLFGELTVTGVVAVINGFIADVMIHSFRTPKPDEERPPFRKRFLGRLAGVTVVGLVVWVAAGTPPFAGETRDPTDSPGVVVSVVQTNEPQDNRQSPSLEDRIRYWHELLIETERAIEASTSLDPDRTHEHVIIWPESVAPVGIDPQTLAWADEKGFTSFGQIEGQIRDLAAVHGVHLIVGAPAYERWVEVELEDGRVGWLPDGPRNSVFHYGPDGRQQSKRYDKMHRVPFGEYLPIVDYIPWLKNMVVKYLTPYDVDYTIQPGDDVVVFDIDENGPVWLRLVTPICFEDTVARLVREMVNTARESENAHLFGLVNMTNDGWFAIPGQGYQRLQMSAFRCVENNVPMAKAANTGISAFIAADGRILELVEADGRHKGFAGSATRWWRSGEYERTLYSYVGENPLVIVCVLLALFGSGLLNRPMSRKAGNSSDPDKMQE</sequence>
<evidence type="ECO:0000256" key="2">
    <source>
        <dbReference type="ARBA" id="ARBA00010065"/>
    </source>
</evidence>
<evidence type="ECO:0000256" key="7">
    <source>
        <dbReference type="ARBA" id="ARBA00023136"/>
    </source>
</evidence>
<dbReference type="InterPro" id="IPR036526">
    <property type="entry name" value="C-N_Hydrolase_sf"/>
</dbReference>
<feature type="transmembrane region" description="Helical" evidence="9">
    <location>
        <begin position="568"/>
        <end position="585"/>
    </location>
</feature>
<dbReference type="NCBIfam" id="TIGR00546">
    <property type="entry name" value="lnt"/>
    <property type="match status" value="1"/>
</dbReference>
<keyword evidence="6 9" id="KW-1133">Transmembrane helix</keyword>
<evidence type="ECO:0000256" key="9">
    <source>
        <dbReference type="HAMAP-Rule" id="MF_01148"/>
    </source>
</evidence>
<dbReference type="Pfam" id="PF20154">
    <property type="entry name" value="LNT_N"/>
    <property type="match status" value="1"/>
</dbReference>
<dbReference type="EMBL" id="CP036280">
    <property type="protein sequence ID" value="QDU72325.1"/>
    <property type="molecule type" value="Genomic_DNA"/>
</dbReference>
<feature type="transmembrane region" description="Helical" evidence="9">
    <location>
        <begin position="63"/>
        <end position="83"/>
    </location>
</feature>
<dbReference type="GO" id="GO:0016410">
    <property type="term" value="F:N-acyltransferase activity"/>
    <property type="evidence" value="ECO:0007669"/>
    <property type="project" value="UniProtKB-UniRule"/>
</dbReference>
<evidence type="ECO:0000313" key="11">
    <source>
        <dbReference type="EMBL" id="QDU72325.1"/>
    </source>
</evidence>
<evidence type="ECO:0000313" key="12">
    <source>
        <dbReference type="Proteomes" id="UP000320386"/>
    </source>
</evidence>
<evidence type="ECO:0000256" key="6">
    <source>
        <dbReference type="ARBA" id="ARBA00022989"/>
    </source>
</evidence>
<dbReference type="KEGG" id="mcad:Pan265_21900"/>
<name>A0A518BZD6_9BACT</name>
<dbReference type="HAMAP" id="MF_01148">
    <property type="entry name" value="Lnt"/>
    <property type="match status" value="1"/>
</dbReference>
<dbReference type="RefSeq" id="WP_145446498.1">
    <property type="nucleotide sequence ID" value="NZ_CP036280.1"/>
</dbReference>
<organism evidence="11 12">
    <name type="scientific">Mucisphaera calidilacus</name>
    <dbReference type="NCBI Taxonomy" id="2527982"/>
    <lineage>
        <taxon>Bacteria</taxon>
        <taxon>Pseudomonadati</taxon>
        <taxon>Planctomycetota</taxon>
        <taxon>Phycisphaerae</taxon>
        <taxon>Phycisphaerales</taxon>
        <taxon>Phycisphaeraceae</taxon>
        <taxon>Mucisphaera</taxon>
    </lineage>
</organism>
<protein>
    <recommendedName>
        <fullName evidence="9">Apolipoprotein N-acyltransferase</fullName>
        <shortName evidence="9">ALP N-acyltransferase</shortName>
        <ecNumber evidence="9">2.3.1.269</ecNumber>
    </recommendedName>
</protein>
<evidence type="ECO:0000256" key="5">
    <source>
        <dbReference type="ARBA" id="ARBA00022692"/>
    </source>
</evidence>
<comment type="function">
    <text evidence="9">Catalyzes the phospholipid dependent N-acylation of the N-terminal cysteine of apolipoprotein, the last step in lipoprotein maturation.</text>
</comment>
<keyword evidence="11" id="KW-0449">Lipoprotein</keyword>
<keyword evidence="12" id="KW-1185">Reference proteome</keyword>
<dbReference type="PANTHER" id="PTHR38686">
    <property type="entry name" value="APOLIPOPROTEIN N-ACYLTRANSFERASE"/>
    <property type="match status" value="1"/>
</dbReference>
<comment type="pathway">
    <text evidence="9">Protein modification; lipoprotein biosynthesis (N-acyl transfer).</text>
</comment>
<dbReference type="InterPro" id="IPR003010">
    <property type="entry name" value="C-N_Hydrolase"/>
</dbReference>
<keyword evidence="7 9" id="KW-0472">Membrane</keyword>
<evidence type="ECO:0000256" key="1">
    <source>
        <dbReference type="ARBA" id="ARBA00004651"/>
    </source>
</evidence>
<evidence type="ECO:0000256" key="3">
    <source>
        <dbReference type="ARBA" id="ARBA00022475"/>
    </source>
</evidence>
<feature type="transmembrane region" description="Helical" evidence="9">
    <location>
        <begin position="89"/>
        <end position="108"/>
    </location>
</feature>
<feature type="domain" description="CN hydrolase" evidence="10">
    <location>
        <begin position="250"/>
        <end position="550"/>
    </location>
</feature>
<keyword evidence="4 9" id="KW-0808">Transferase</keyword>